<proteinExistence type="inferred from homology"/>
<dbReference type="FunFam" id="1.20.1250.20:FF:000085">
    <property type="entry name" value="MFS peptide transporter Ptr2"/>
    <property type="match status" value="1"/>
</dbReference>
<evidence type="ECO:0000256" key="5">
    <source>
        <dbReference type="ARBA" id="ARBA00022989"/>
    </source>
</evidence>
<sequence length="640" mass="71529">MSQIGEFDQVYAAGALADQLRYDKHLSDLGQQHDVFPAGVEHFTDAKAVEEADDWHFPTEEERQTLRRVSEKMNWPAFAICVCEFAERFSYYGATQVYSNFISKPRPMIDGALSRTGANHGSDSTSGALGLGSVTSQGLILFNSFWCYITPLFAAWIADAYLGRFQIICYGVVIAQIGHILLTISAIPSVMDNQTGAEACFVIALIIMGTGTGVFKASCPVLVAEQIKIKEQTVIRLKSGEKVIVDPALTTARTYMWYYEMINLGSLAGQLGMIYAEQNVGYWLAYLLPTLVFFLPFPVLYFGRNFYKSEPPNGSVLTQACGALWLSIKNTFTWNPWTFIKKYGSEEFWSYARPSTFRGEVKPKWMTYEDRWVDQLDRGVKACNIFLLFPLYWLCYNQITNNLIIQAGQMDMHGSPNELVSQLDPIFIIVFVLLFQFVLYPLCDRFKIPFTPIKRITVGFIFASFAMVWAAVLQHYIYKTSPCGTHVGDSGFYAPDGSECTKLKNSSSLSMWVSSGSYVLIAFSELFASVTSMEVAMLMAPKNMRSIVMAIGSFTSAVAAAIGEAFVALSQNPNWVINYGLFAGLSFVGGLVFWLCFRRIDKNQDYLNMIGQETFEEKVAHGNEKMDATPALDDAEKASA</sequence>
<dbReference type="InterPro" id="IPR036259">
    <property type="entry name" value="MFS_trans_sf"/>
</dbReference>
<dbReference type="PANTHER" id="PTHR11654">
    <property type="entry name" value="OLIGOPEPTIDE TRANSPORTER-RELATED"/>
    <property type="match status" value="1"/>
</dbReference>
<evidence type="ECO:0000256" key="4">
    <source>
        <dbReference type="ARBA" id="ARBA00022692"/>
    </source>
</evidence>
<keyword evidence="9" id="KW-1185">Reference proteome</keyword>
<feature type="transmembrane region" description="Helical" evidence="7">
    <location>
        <begin position="199"/>
        <end position="223"/>
    </location>
</feature>
<reference evidence="8" key="1">
    <citation type="submission" date="2023-03" db="EMBL/GenBank/DDBJ databases">
        <title>Mating type loci evolution in Malassezia.</title>
        <authorList>
            <person name="Coelho M.A."/>
        </authorList>
    </citation>
    <scope>NUCLEOTIDE SEQUENCE</scope>
    <source>
        <strain evidence="8">CBS 9557</strain>
    </source>
</reference>
<evidence type="ECO:0000313" key="8">
    <source>
        <dbReference type="EMBL" id="WFD25375.1"/>
    </source>
</evidence>
<dbReference type="EMBL" id="CP119892">
    <property type="protein sequence ID" value="WFD25375.1"/>
    <property type="molecule type" value="Genomic_DNA"/>
</dbReference>
<comment type="similarity">
    <text evidence="2">Belongs to the major facilitator superfamily. Proton-dependent oligopeptide transporter (POT/PTR) (TC 2.A.17) family.</text>
</comment>
<keyword evidence="6 7" id="KW-0472">Membrane</keyword>
<feature type="transmembrane region" description="Helical" evidence="7">
    <location>
        <begin position="518"/>
        <end position="540"/>
    </location>
</feature>
<evidence type="ECO:0000256" key="1">
    <source>
        <dbReference type="ARBA" id="ARBA00004141"/>
    </source>
</evidence>
<keyword evidence="4 7" id="KW-0812">Transmembrane</keyword>
<accession>A0AAF0J5U9</accession>
<feature type="transmembrane region" description="Helical" evidence="7">
    <location>
        <begin position="385"/>
        <end position="405"/>
    </location>
</feature>
<feature type="transmembrane region" description="Helical" evidence="7">
    <location>
        <begin position="575"/>
        <end position="597"/>
    </location>
</feature>
<dbReference type="InterPro" id="IPR000109">
    <property type="entry name" value="POT_fam"/>
</dbReference>
<feature type="transmembrane region" description="Helical" evidence="7">
    <location>
        <begin position="257"/>
        <end position="276"/>
    </location>
</feature>
<protein>
    <submittedName>
        <fullName evidence="8">Uncharacterized protein</fullName>
    </submittedName>
</protein>
<feature type="transmembrane region" description="Helical" evidence="7">
    <location>
        <begin position="282"/>
        <end position="302"/>
    </location>
</feature>
<keyword evidence="3" id="KW-0813">Transport</keyword>
<name>A0AAF0J5U9_9BASI</name>
<feature type="transmembrane region" description="Helical" evidence="7">
    <location>
        <begin position="167"/>
        <end position="187"/>
    </location>
</feature>
<comment type="subcellular location">
    <subcellularLocation>
        <location evidence="1">Membrane</location>
        <topology evidence="1">Multi-pass membrane protein</topology>
    </subcellularLocation>
</comment>
<dbReference type="GO" id="GO:0005886">
    <property type="term" value="C:plasma membrane"/>
    <property type="evidence" value="ECO:0007669"/>
    <property type="project" value="UniProtKB-ARBA"/>
</dbReference>
<evidence type="ECO:0000256" key="3">
    <source>
        <dbReference type="ARBA" id="ARBA00022448"/>
    </source>
</evidence>
<feature type="transmembrane region" description="Helical" evidence="7">
    <location>
        <begin position="139"/>
        <end position="158"/>
    </location>
</feature>
<feature type="transmembrane region" description="Helical" evidence="7">
    <location>
        <begin position="547"/>
        <end position="569"/>
    </location>
</feature>
<organism evidence="8 9">
    <name type="scientific">Malassezia nana</name>
    <dbReference type="NCBI Taxonomy" id="180528"/>
    <lineage>
        <taxon>Eukaryota</taxon>
        <taxon>Fungi</taxon>
        <taxon>Dikarya</taxon>
        <taxon>Basidiomycota</taxon>
        <taxon>Ustilaginomycotina</taxon>
        <taxon>Malasseziomycetes</taxon>
        <taxon>Malasseziales</taxon>
        <taxon>Malasseziaceae</taxon>
        <taxon>Malassezia</taxon>
    </lineage>
</organism>
<evidence type="ECO:0000313" key="9">
    <source>
        <dbReference type="Proteomes" id="UP001213623"/>
    </source>
</evidence>
<dbReference type="SUPFAM" id="SSF103473">
    <property type="entry name" value="MFS general substrate transporter"/>
    <property type="match status" value="1"/>
</dbReference>
<gene>
    <name evidence="8" type="ORF">MNAN1_000343</name>
</gene>
<dbReference type="Pfam" id="PF00854">
    <property type="entry name" value="PTR2"/>
    <property type="match status" value="1"/>
</dbReference>
<feature type="transmembrane region" description="Helical" evidence="7">
    <location>
        <begin position="455"/>
        <end position="477"/>
    </location>
</feature>
<keyword evidence="5 7" id="KW-1133">Transmembrane helix</keyword>
<evidence type="ECO:0000256" key="7">
    <source>
        <dbReference type="SAM" id="Phobius"/>
    </source>
</evidence>
<dbReference type="AlphaFoldDB" id="A0AAF0J5U9"/>
<dbReference type="Gene3D" id="1.20.1250.20">
    <property type="entry name" value="MFS general substrate transporter like domains"/>
    <property type="match status" value="1"/>
</dbReference>
<dbReference type="GO" id="GO:0071916">
    <property type="term" value="F:dipeptide transmembrane transporter activity"/>
    <property type="evidence" value="ECO:0007669"/>
    <property type="project" value="UniProtKB-ARBA"/>
</dbReference>
<evidence type="ECO:0000256" key="2">
    <source>
        <dbReference type="ARBA" id="ARBA00005982"/>
    </source>
</evidence>
<feature type="transmembrane region" description="Helical" evidence="7">
    <location>
        <begin position="425"/>
        <end position="443"/>
    </location>
</feature>
<dbReference type="Proteomes" id="UP001213623">
    <property type="component" value="Chromosome 1"/>
</dbReference>
<evidence type="ECO:0000256" key="6">
    <source>
        <dbReference type="ARBA" id="ARBA00023136"/>
    </source>
</evidence>